<keyword evidence="1 2" id="KW-0732">Signal</keyword>
<protein>
    <submittedName>
        <fullName evidence="4">T9SS type A sorting domain-containing protein</fullName>
    </submittedName>
</protein>
<evidence type="ECO:0000259" key="3">
    <source>
        <dbReference type="Pfam" id="PF18962"/>
    </source>
</evidence>
<dbReference type="AlphaFoldDB" id="A0A4Q2UQY7"/>
<evidence type="ECO:0000256" key="2">
    <source>
        <dbReference type="SAM" id="SignalP"/>
    </source>
</evidence>
<dbReference type="Gene3D" id="2.130.10.130">
    <property type="entry name" value="Integrin alpha, N-terminal"/>
    <property type="match status" value="2"/>
</dbReference>
<dbReference type="SUPFAM" id="SSF69318">
    <property type="entry name" value="Integrin alpha N-terminal domain"/>
    <property type="match status" value="2"/>
</dbReference>
<dbReference type="Pfam" id="PF13517">
    <property type="entry name" value="FG-GAP_3"/>
    <property type="match status" value="3"/>
</dbReference>
<reference evidence="4 5" key="1">
    <citation type="submission" date="2019-01" db="EMBL/GenBank/DDBJ databases">
        <title>Spirosoma flava sp. nov., a propanil-degrading bacterium isolated from herbicide-contaminated soil.</title>
        <authorList>
            <person name="Zhang L."/>
            <person name="Jiang J.-D."/>
        </authorList>
    </citation>
    <scope>NUCLEOTIDE SEQUENCE [LARGE SCALE GENOMIC DNA]</scope>
    <source>
        <strain evidence="4 5">TY50</strain>
    </source>
</reference>
<evidence type="ECO:0000313" key="5">
    <source>
        <dbReference type="Proteomes" id="UP000290407"/>
    </source>
</evidence>
<name>A0A4Q2UQY7_9BACT</name>
<dbReference type="InterPro" id="IPR026444">
    <property type="entry name" value="Secre_tail"/>
</dbReference>
<dbReference type="Proteomes" id="UP000290407">
    <property type="component" value="Unassembled WGS sequence"/>
</dbReference>
<feature type="chain" id="PRO_5020443691" evidence="2">
    <location>
        <begin position="19"/>
        <end position="758"/>
    </location>
</feature>
<dbReference type="RefSeq" id="WP_129600985.1">
    <property type="nucleotide sequence ID" value="NZ_SBLB01000001.1"/>
</dbReference>
<evidence type="ECO:0000256" key="1">
    <source>
        <dbReference type="ARBA" id="ARBA00022729"/>
    </source>
</evidence>
<dbReference type="PANTHER" id="PTHR44103:SF1">
    <property type="entry name" value="PROPROTEIN CONVERTASE P"/>
    <property type="match status" value="1"/>
</dbReference>
<dbReference type="InterPro" id="IPR013517">
    <property type="entry name" value="FG-GAP"/>
</dbReference>
<sequence>MKKLFTLCFLVSPWWSMAQSNGAFGFQYDQRPTVSVNGQAVLNPWVGGLNATQYSTLRLNDDTRDDLVVFDRTTNKLSTFVAIDNPTGSGIAWRYAPEYEAVFPTVYSWLLLVDYDGDGQKDLFTNGASSIRLFRNEPVNGRPAFRLVSAELMTEGYGGRQSLYVAGVDTPAILDYDNDGDIDVLTFDPSGDQISYQQNMSVERTGKRDGLDFKRTSGPCWGYFKKNFCNDFVFGLECGDAPASVEPITAGAVAIKPPLAGTNPNGRPLHSGNTLTVVDTDGDGNKDLLFGFVTCSNLARLRGAGPNSNVARFVGFDSLFPASKPIVFPAFPAVSWEDVDGDGQKDLLASPNVGYNENQVFDFRASGWYYKNRGNNRNPNFQFVQTDFLQKDMLDLGENATPALADLDGDGDADLLVGFDGLRTGTSYRAGLWQFENQGTNQNPAFVLVTTDYLGISQSLALTSVLPQLIDIDANGSVDLVLTGTGARNVEMRALVNTAPRGAAVRFDLSRATSWALPGTQQIGERPTLTDVDRDGLLDLLLGKNDGTISYYRNAGSATSPSFQLQNQTFGGLTANVFQDRARSLVVADLNGDQKAELISASDHGELRIYRFPDRPDQPLTLLDSLPGLGLPGAGLVAAVADLDGDQLPDLMLGSRAGGLRYLKNTSQKVVVTGTKPEEPVSPWAFPNPTDHFLTVRPAFTGQVELLSLAGQAVLPAQPVRAGEETLLDVSQLADGTYLLRLTGENRPAQVQKVVVWK</sequence>
<accession>A0A4Q2UQY7</accession>
<feature type="signal peptide" evidence="2">
    <location>
        <begin position="1"/>
        <end position="18"/>
    </location>
</feature>
<dbReference type="NCBIfam" id="TIGR04183">
    <property type="entry name" value="Por_Secre_tail"/>
    <property type="match status" value="1"/>
</dbReference>
<organism evidence="4 5">
    <name type="scientific">Spirosoma sordidisoli</name>
    <dbReference type="NCBI Taxonomy" id="2502893"/>
    <lineage>
        <taxon>Bacteria</taxon>
        <taxon>Pseudomonadati</taxon>
        <taxon>Bacteroidota</taxon>
        <taxon>Cytophagia</taxon>
        <taxon>Cytophagales</taxon>
        <taxon>Cytophagaceae</taxon>
        <taxon>Spirosoma</taxon>
    </lineage>
</organism>
<gene>
    <name evidence="4" type="ORF">EQG79_07530</name>
</gene>
<proteinExistence type="predicted"/>
<dbReference type="PANTHER" id="PTHR44103">
    <property type="entry name" value="PROPROTEIN CONVERTASE P"/>
    <property type="match status" value="1"/>
</dbReference>
<keyword evidence="5" id="KW-1185">Reference proteome</keyword>
<feature type="domain" description="Secretion system C-terminal sorting" evidence="3">
    <location>
        <begin position="686"/>
        <end position="756"/>
    </location>
</feature>
<dbReference type="EMBL" id="SBLB01000001">
    <property type="protein sequence ID" value="RYC71964.1"/>
    <property type="molecule type" value="Genomic_DNA"/>
</dbReference>
<comment type="caution">
    <text evidence="4">The sequence shown here is derived from an EMBL/GenBank/DDBJ whole genome shotgun (WGS) entry which is preliminary data.</text>
</comment>
<dbReference type="InterPro" id="IPR028994">
    <property type="entry name" value="Integrin_alpha_N"/>
</dbReference>
<dbReference type="Pfam" id="PF18962">
    <property type="entry name" value="Por_Secre_tail"/>
    <property type="match status" value="1"/>
</dbReference>
<evidence type="ECO:0000313" key="4">
    <source>
        <dbReference type="EMBL" id="RYC71964.1"/>
    </source>
</evidence>